<feature type="domain" description="RRM" evidence="5">
    <location>
        <begin position="305"/>
        <end position="384"/>
    </location>
</feature>
<evidence type="ECO:0000256" key="3">
    <source>
        <dbReference type="ARBA" id="ARBA00022884"/>
    </source>
</evidence>
<dbReference type="Proteomes" id="UP000007110">
    <property type="component" value="Unassembled WGS sequence"/>
</dbReference>
<organism evidence="6 7">
    <name type="scientific">Strongylocentrotus purpuratus</name>
    <name type="common">Purple sea urchin</name>
    <dbReference type="NCBI Taxonomy" id="7668"/>
    <lineage>
        <taxon>Eukaryota</taxon>
        <taxon>Metazoa</taxon>
        <taxon>Echinodermata</taxon>
        <taxon>Eleutherozoa</taxon>
        <taxon>Echinozoa</taxon>
        <taxon>Echinoidea</taxon>
        <taxon>Euechinoidea</taxon>
        <taxon>Echinacea</taxon>
        <taxon>Camarodonta</taxon>
        <taxon>Echinidea</taxon>
        <taxon>Strongylocentrotidae</taxon>
        <taxon>Strongylocentrotus</taxon>
    </lineage>
</organism>
<dbReference type="FunFam" id="3.30.70.330:FF:000205">
    <property type="entry name" value="Sex lethal, isoform B"/>
    <property type="match status" value="1"/>
</dbReference>
<reference evidence="6" key="2">
    <citation type="submission" date="2021-01" db="UniProtKB">
        <authorList>
            <consortium name="EnsemblMetazoa"/>
        </authorList>
    </citation>
    <scope>IDENTIFICATION</scope>
</reference>
<dbReference type="SUPFAM" id="SSF54928">
    <property type="entry name" value="RNA-binding domain, RBD"/>
    <property type="match status" value="2"/>
</dbReference>
<feature type="domain" description="RRM" evidence="5">
    <location>
        <begin position="38"/>
        <end position="116"/>
    </location>
</feature>
<accession>A0A7M7T494</accession>
<dbReference type="GO" id="GO:0005634">
    <property type="term" value="C:nucleus"/>
    <property type="evidence" value="ECO:0007669"/>
    <property type="project" value="UniProtKB-ARBA"/>
</dbReference>
<dbReference type="InterPro" id="IPR034775">
    <property type="entry name" value="Elav_RRM1"/>
</dbReference>
<dbReference type="GO" id="GO:1990904">
    <property type="term" value="C:ribonucleoprotein complex"/>
    <property type="evidence" value="ECO:0007669"/>
    <property type="project" value="InterPro"/>
</dbReference>
<dbReference type="GeneID" id="115928867"/>
<dbReference type="Gene3D" id="3.30.70.330">
    <property type="match status" value="3"/>
</dbReference>
<dbReference type="EnsemblMetazoa" id="XM_030996875">
    <property type="protein sequence ID" value="XP_030852735"/>
    <property type="gene ID" value="LOC576570"/>
</dbReference>
<dbReference type="OrthoDB" id="266020at2759"/>
<dbReference type="AlphaFoldDB" id="A0A7M7T494"/>
<dbReference type="FunCoup" id="A0A7M7T494">
    <property type="interactions" value="1918"/>
</dbReference>
<keyword evidence="2" id="KW-0677">Repeat</keyword>
<evidence type="ECO:0000313" key="6">
    <source>
        <dbReference type="EnsemblMetazoa" id="XP_030852739"/>
    </source>
</evidence>
<evidence type="ECO:0000256" key="1">
    <source>
        <dbReference type="ARBA" id="ARBA00006266"/>
    </source>
</evidence>
<evidence type="ECO:0000313" key="7">
    <source>
        <dbReference type="Proteomes" id="UP000007110"/>
    </source>
</evidence>
<dbReference type="EnsemblMetazoa" id="XM_030996879">
    <property type="protein sequence ID" value="XP_030852739"/>
    <property type="gene ID" value="LOC115928867"/>
</dbReference>
<dbReference type="FunFam" id="3.30.70.330:FF:000480">
    <property type="entry name" value="Fne, isoform A"/>
    <property type="match status" value="1"/>
</dbReference>
<dbReference type="SMART" id="SM00360">
    <property type="entry name" value="RRM"/>
    <property type="match status" value="3"/>
</dbReference>
<dbReference type="PRINTS" id="PR00961">
    <property type="entry name" value="HUDSXLRNA"/>
</dbReference>
<dbReference type="InParanoid" id="A0A7M7T494"/>
<dbReference type="GO" id="GO:0003723">
    <property type="term" value="F:RNA binding"/>
    <property type="evidence" value="ECO:0007669"/>
    <property type="project" value="UniProtKB-UniRule"/>
</dbReference>
<dbReference type="InterPro" id="IPR000504">
    <property type="entry name" value="RRM_dom"/>
</dbReference>
<evidence type="ECO:0000259" key="5">
    <source>
        <dbReference type="PROSITE" id="PS50102"/>
    </source>
</evidence>
<dbReference type="OMA" id="GSEWCIF"/>
<comment type="similarity">
    <text evidence="1">Belongs to the RRM elav family.</text>
</comment>
<dbReference type="PANTHER" id="PTHR10352">
    <property type="entry name" value="EUKARYOTIC TRANSLATION INITIATION FACTOR 3 SUBUNIT G"/>
    <property type="match status" value="1"/>
</dbReference>
<keyword evidence="3 4" id="KW-0694">RNA-binding</keyword>
<keyword evidence="7" id="KW-1185">Reference proteome</keyword>
<dbReference type="GO" id="GO:0050686">
    <property type="term" value="P:negative regulation of mRNA processing"/>
    <property type="evidence" value="ECO:0007669"/>
    <property type="project" value="UniProtKB-ARBA"/>
</dbReference>
<feature type="domain" description="RRM" evidence="5">
    <location>
        <begin position="124"/>
        <end position="207"/>
    </location>
</feature>
<dbReference type="KEGG" id="spu:115928867"/>
<dbReference type="InterPro" id="IPR006548">
    <property type="entry name" value="ELAD_HU_SF"/>
</dbReference>
<dbReference type="RefSeq" id="XP_030852735.1">
    <property type="nucleotide sequence ID" value="XM_030996875.1"/>
</dbReference>
<dbReference type="CDD" id="cd12377">
    <property type="entry name" value="RRM3_Hu"/>
    <property type="match status" value="1"/>
</dbReference>
<dbReference type="CDD" id="cd12650">
    <property type="entry name" value="RRM1_Hu"/>
    <property type="match status" value="1"/>
</dbReference>
<dbReference type="Pfam" id="PF00076">
    <property type="entry name" value="RRM_1"/>
    <property type="match status" value="3"/>
</dbReference>
<dbReference type="InterPro" id="IPR002343">
    <property type="entry name" value="Hud_Sxl_RNA"/>
</dbReference>
<reference evidence="7" key="1">
    <citation type="submission" date="2015-02" db="EMBL/GenBank/DDBJ databases">
        <title>Genome sequencing for Strongylocentrotus purpuratus.</title>
        <authorList>
            <person name="Murali S."/>
            <person name="Liu Y."/>
            <person name="Vee V."/>
            <person name="English A."/>
            <person name="Wang M."/>
            <person name="Skinner E."/>
            <person name="Han Y."/>
            <person name="Muzny D.M."/>
            <person name="Worley K.C."/>
            <person name="Gibbs R.A."/>
        </authorList>
    </citation>
    <scope>NUCLEOTIDE SEQUENCE</scope>
</reference>
<protein>
    <recommendedName>
        <fullName evidence="5">RRM domain-containing protein</fullName>
    </recommendedName>
</protein>
<dbReference type="RefSeq" id="XP_030852739.1">
    <property type="nucleotide sequence ID" value="XM_030996879.1"/>
</dbReference>
<dbReference type="InterPro" id="IPR035979">
    <property type="entry name" value="RBD_domain_sf"/>
</dbReference>
<sequence>MINVIDNMEAQTVQPAMQNGGLMKPNVVGVGGDEDSKTNLIVNYLPQNMAQDEMKSLFGKFGEIESCKLVRDKLTGQSLGYGFVNYLKPADALKAVKTLNGLRLQCKTIKVSFARPSSQAIKDANLYISGIPKHYGQLDLDNLFNAFGRIICSRLLLDHECGESGRPRGVGFVRYDRRCEAEKAIEGLNGNIPHGGKDPLIVKFANNPGQHYQKCLQQMYQQMPIISPTLSPRRVGGPVSAGGSQNFIGPMRHMAHCFRWQQMGSKMQGLIGKLLPKNFMFNPMTSSDVISHMNLQAMTNNGQGWCIFVYNLPADCEDGLLWQLFGPYGAVTNVKVVRDQPNQRCKGYGFVNMLNYDEALSAINTLNGYQLNGKRTLQVSFKSSKQKS</sequence>
<evidence type="ECO:0000256" key="2">
    <source>
        <dbReference type="ARBA" id="ARBA00022737"/>
    </source>
</evidence>
<dbReference type="PROSITE" id="PS50102">
    <property type="entry name" value="RRM"/>
    <property type="match status" value="3"/>
</dbReference>
<dbReference type="GeneID" id="576570"/>
<proteinExistence type="inferred from homology"/>
<name>A0A7M7T494_STRPU</name>
<evidence type="ECO:0000256" key="4">
    <source>
        <dbReference type="PROSITE-ProRule" id="PRU00176"/>
    </source>
</evidence>
<dbReference type="NCBIfam" id="TIGR01661">
    <property type="entry name" value="ELAV_HUD_SF"/>
    <property type="match status" value="1"/>
</dbReference>
<dbReference type="InterPro" id="IPR012677">
    <property type="entry name" value="Nucleotide-bd_a/b_plait_sf"/>
</dbReference>